<feature type="region of interest" description="Disordered" evidence="1">
    <location>
        <begin position="78"/>
        <end position="106"/>
    </location>
</feature>
<protein>
    <recommendedName>
        <fullName evidence="4">Transposase</fullName>
    </recommendedName>
</protein>
<keyword evidence="3" id="KW-1185">Reference proteome</keyword>
<gene>
    <name evidence="2" type="ORF">Pla100_59200</name>
</gene>
<name>A0A5C5ZKY0_9BACT</name>
<dbReference type="EMBL" id="SJPM01000026">
    <property type="protein sequence ID" value="TWT87825.1"/>
    <property type="molecule type" value="Genomic_DNA"/>
</dbReference>
<dbReference type="InterPro" id="IPR009057">
    <property type="entry name" value="Homeodomain-like_sf"/>
</dbReference>
<sequence length="155" mass="17444">MSNRKLYRIKLTDEERETFAKVATGKRGKLNIAAWKVQRANAMLKCDEGHDGPAWQDQQIAEAFGVTTRSLENWRKQATEQGPMSLLERKQRQSPPTPPILDGEKEAKLTKIACSTPPEGRSRWTLQLLADKLVELEVVESISADTVGRVQKKTS</sequence>
<accession>A0A5C5ZKY0</accession>
<evidence type="ECO:0000313" key="2">
    <source>
        <dbReference type="EMBL" id="TWT87825.1"/>
    </source>
</evidence>
<reference evidence="2 3" key="1">
    <citation type="submission" date="2019-02" db="EMBL/GenBank/DDBJ databases">
        <title>Deep-cultivation of Planctomycetes and their phenomic and genomic characterization uncovers novel biology.</title>
        <authorList>
            <person name="Wiegand S."/>
            <person name="Jogler M."/>
            <person name="Boedeker C."/>
            <person name="Pinto D."/>
            <person name="Vollmers J."/>
            <person name="Rivas-Marin E."/>
            <person name="Kohn T."/>
            <person name="Peeters S.H."/>
            <person name="Heuer A."/>
            <person name="Rast P."/>
            <person name="Oberbeckmann S."/>
            <person name="Bunk B."/>
            <person name="Jeske O."/>
            <person name="Meyerdierks A."/>
            <person name="Storesund J.E."/>
            <person name="Kallscheuer N."/>
            <person name="Luecker S."/>
            <person name="Lage O.M."/>
            <person name="Pohl T."/>
            <person name="Merkel B.J."/>
            <person name="Hornburger P."/>
            <person name="Mueller R.-W."/>
            <person name="Bruemmer F."/>
            <person name="Labrenz M."/>
            <person name="Spormann A.M."/>
            <person name="Op Den Camp H."/>
            <person name="Overmann J."/>
            <person name="Amann R."/>
            <person name="Jetten M.S.M."/>
            <person name="Mascher T."/>
            <person name="Medema M.H."/>
            <person name="Devos D.P."/>
            <person name="Kaster A.-K."/>
            <person name="Ovreas L."/>
            <person name="Rohde M."/>
            <person name="Galperin M.Y."/>
            <person name="Jogler C."/>
        </authorList>
    </citation>
    <scope>NUCLEOTIDE SEQUENCE [LARGE SCALE GENOMIC DNA]</scope>
    <source>
        <strain evidence="2 3">Pla100</strain>
    </source>
</reference>
<dbReference type="RefSeq" id="WP_146582414.1">
    <property type="nucleotide sequence ID" value="NZ_SJPM01000026.1"/>
</dbReference>
<dbReference type="SUPFAM" id="SSF46689">
    <property type="entry name" value="Homeodomain-like"/>
    <property type="match status" value="1"/>
</dbReference>
<organism evidence="2 3">
    <name type="scientific">Neorhodopirellula pilleata</name>
    <dbReference type="NCBI Taxonomy" id="2714738"/>
    <lineage>
        <taxon>Bacteria</taxon>
        <taxon>Pseudomonadati</taxon>
        <taxon>Planctomycetota</taxon>
        <taxon>Planctomycetia</taxon>
        <taxon>Pirellulales</taxon>
        <taxon>Pirellulaceae</taxon>
        <taxon>Neorhodopirellula</taxon>
    </lineage>
</organism>
<dbReference type="Pfam" id="PF13565">
    <property type="entry name" value="HTH_32"/>
    <property type="match status" value="1"/>
</dbReference>
<dbReference type="OrthoDB" id="69748at2"/>
<evidence type="ECO:0000256" key="1">
    <source>
        <dbReference type="SAM" id="MobiDB-lite"/>
    </source>
</evidence>
<evidence type="ECO:0000313" key="3">
    <source>
        <dbReference type="Proteomes" id="UP000316213"/>
    </source>
</evidence>
<dbReference type="Proteomes" id="UP000316213">
    <property type="component" value="Unassembled WGS sequence"/>
</dbReference>
<comment type="caution">
    <text evidence="2">The sequence shown here is derived from an EMBL/GenBank/DDBJ whole genome shotgun (WGS) entry which is preliminary data.</text>
</comment>
<evidence type="ECO:0008006" key="4">
    <source>
        <dbReference type="Google" id="ProtNLM"/>
    </source>
</evidence>
<dbReference type="AlphaFoldDB" id="A0A5C5ZKY0"/>
<proteinExistence type="predicted"/>